<keyword evidence="11" id="KW-1185">Reference proteome</keyword>
<feature type="transmembrane region" description="Helical" evidence="9">
    <location>
        <begin position="39"/>
        <end position="60"/>
    </location>
</feature>
<dbReference type="AlphaFoldDB" id="A0A087TDK7"/>
<keyword evidence="5" id="KW-0999">Mitochondrion inner membrane</keyword>
<comment type="similarity">
    <text evidence="3">Belongs to the cytochrome c oxidase VIII family.</text>
</comment>
<dbReference type="Gene3D" id="4.10.81.10">
    <property type="entry name" value="Cytochrome c oxidase, subunit 8"/>
    <property type="match status" value="1"/>
</dbReference>
<evidence type="ECO:0000256" key="7">
    <source>
        <dbReference type="ARBA" id="ARBA00023128"/>
    </source>
</evidence>
<evidence type="ECO:0000256" key="5">
    <source>
        <dbReference type="ARBA" id="ARBA00022792"/>
    </source>
</evidence>
<evidence type="ECO:0000256" key="2">
    <source>
        <dbReference type="ARBA" id="ARBA00004673"/>
    </source>
</evidence>
<evidence type="ECO:0000256" key="1">
    <source>
        <dbReference type="ARBA" id="ARBA00004434"/>
    </source>
</evidence>
<proteinExistence type="inferred from homology"/>
<reference evidence="10 11" key="1">
    <citation type="submission" date="2013-11" db="EMBL/GenBank/DDBJ databases">
        <title>Genome sequencing of Stegodyphus mimosarum.</title>
        <authorList>
            <person name="Bechsgaard J."/>
        </authorList>
    </citation>
    <scope>NUCLEOTIDE SEQUENCE [LARGE SCALE GENOMIC DNA]</scope>
</reference>
<feature type="non-terminal residue" evidence="10">
    <location>
        <position position="72"/>
    </location>
</feature>
<dbReference type="OMA" id="SIMETWA"/>
<dbReference type="GO" id="GO:0045277">
    <property type="term" value="C:respiratory chain complex IV"/>
    <property type="evidence" value="ECO:0007669"/>
    <property type="project" value="InterPro"/>
</dbReference>
<evidence type="ECO:0000313" key="10">
    <source>
        <dbReference type="EMBL" id="KFM63196.1"/>
    </source>
</evidence>
<keyword evidence="8 9" id="KW-0472">Membrane</keyword>
<dbReference type="Pfam" id="PF02285">
    <property type="entry name" value="COX8"/>
    <property type="match status" value="1"/>
</dbReference>
<comment type="pathway">
    <text evidence="2">Energy metabolism; oxidative phosphorylation.</text>
</comment>
<dbReference type="EMBL" id="KK114734">
    <property type="protein sequence ID" value="KFM63196.1"/>
    <property type="molecule type" value="Genomic_DNA"/>
</dbReference>
<dbReference type="OrthoDB" id="6093252at2759"/>
<evidence type="ECO:0000256" key="8">
    <source>
        <dbReference type="ARBA" id="ARBA00023136"/>
    </source>
</evidence>
<dbReference type="InterPro" id="IPR003205">
    <property type="entry name" value="Cyt_c_oxidase_su8"/>
</dbReference>
<evidence type="ECO:0000256" key="6">
    <source>
        <dbReference type="ARBA" id="ARBA00022989"/>
    </source>
</evidence>
<sequence length="72" mass="8336">MFPVLRNLQSAVRFSVTPRRSYYGYYGGPREQLSIMETWAHGLFVVSGVLFVPCWVLAHIKEYRGIDKPKES</sequence>
<protein>
    <submittedName>
        <fullName evidence="10">Uncharacterized protein</fullName>
    </submittedName>
</protein>
<keyword evidence="7" id="KW-0496">Mitochondrion</keyword>
<gene>
    <name evidence="10" type="ORF">X975_23746</name>
</gene>
<accession>A0A087TDK7</accession>
<dbReference type="InterPro" id="IPR036548">
    <property type="entry name" value="Cyt_c_oxidase_su8_sf"/>
</dbReference>
<dbReference type="UniPathway" id="UPA00705"/>
<organism evidence="10 11">
    <name type="scientific">Stegodyphus mimosarum</name>
    <name type="common">African social velvet spider</name>
    <dbReference type="NCBI Taxonomy" id="407821"/>
    <lineage>
        <taxon>Eukaryota</taxon>
        <taxon>Metazoa</taxon>
        <taxon>Ecdysozoa</taxon>
        <taxon>Arthropoda</taxon>
        <taxon>Chelicerata</taxon>
        <taxon>Arachnida</taxon>
        <taxon>Araneae</taxon>
        <taxon>Araneomorphae</taxon>
        <taxon>Entelegynae</taxon>
        <taxon>Eresoidea</taxon>
        <taxon>Eresidae</taxon>
        <taxon>Stegodyphus</taxon>
    </lineage>
</organism>
<evidence type="ECO:0000313" key="11">
    <source>
        <dbReference type="Proteomes" id="UP000054359"/>
    </source>
</evidence>
<dbReference type="GO" id="GO:0006123">
    <property type="term" value="P:mitochondrial electron transport, cytochrome c to oxygen"/>
    <property type="evidence" value="ECO:0007669"/>
    <property type="project" value="InterPro"/>
</dbReference>
<keyword evidence="4 9" id="KW-0812">Transmembrane</keyword>
<keyword evidence="6 9" id="KW-1133">Transmembrane helix</keyword>
<name>A0A087TDK7_STEMI</name>
<evidence type="ECO:0000256" key="4">
    <source>
        <dbReference type="ARBA" id="ARBA00022692"/>
    </source>
</evidence>
<dbReference type="GO" id="GO:0005743">
    <property type="term" value="C:mitochondrial inner membrane"/>
    <property type="evidence" value="ECO:0007669"/>
    <property type="project" value="UniProtKB-SubCell"/>
</dbReference>
<dbReference type="Proteomes" id="UP000054359">
    <property type="component" value="Unassembled WGS sequence"/>
</dbReference>
<evidence type="ECO:0000256" key="3">
    <source>
        <dbReference type="ARBA" id="ARBA00010117"/>
    </source>
</evidence>
<comment type="subcellular location">
    <subcellularLocation>
        <location evidence="1">Mitochondrion inner membrane</location>
        <topology evidence="1">Single-pass membrane protein</topology>
    </subcellularLocation>
</comment>
<evidence type="ECO:0000256" key="9">
    <source>
        <dbReference type="SAM" id="Phobius"/>
    </source>
</evidence>